<comment type="caution">
    <text evidence="7">The sequence shown here is derived from an EMBL/GenBank/DDBJ whole genome shotgun (WGS) entry which is preliminary data.</text>
</comment>
<accession>A0A396S9C0</accession>
<reference evidence="7 8" key="1">
    <citation type="submission" date="2018-08" db="EMBL/GenBank/DDBJ databases">
        <title>Lysinibacillus sp. YLB-03 draft genome sequence.</title>
        <authorList>
            <person name="Yu L."/>
        </authorList>
    </citation>
    <scope>NUCLEOTIDE SEQUENCE [LARGE SCALE GENOMIC DNA]</scope>
    <source>
        <strain evidence="7 8">YLB-03</strain>
    </source>
</reference>
<dbReference type="Pfam" id="PF00589">
    <property type="entry name" value="Phage_integrase"/>
    <property type="match status" value="1"/>
</dbReference>
<keyword evidence="8" id="KW-1185">Reference proteome</keyword>
<dbReference type="GO" id="GO:0015074">
    <property type="term" value="P:DNA integration"/>
    <property type="evidence" value="ECO:0007669"/>
    <property type="project" value="UniProtKB-KW"/>
</dbReference>
<dbReference type="PROSITE" id="PS51900">
    <property type="entry name" value="CB"/>
    <property type="match status" value="1"/>
</dbReference>
<dbReference type="InterPro" id="IPR002104">
    <property type="entry name" value="Integrase_catalytic"/>
</dbReference>
<dbReference type="InterPro" id="IPR011010">
    <property type="entry name" value="DNA_brk_join_enz"/>
</dbReference>
<evidence type="ECO:0000256" key="2">
    <source>
        <dbReference type="ARBA" id="ARBA00022908"/>
    </source>
</evidence>
<dbReference type="GO" id="GO:0006310">
    <property type="term" value="P:DNA recombination"/>
    <property type="evidence" value="ECO:0007669"/>
    <property type="project" value="UniProtKB-KW"/>
</dbReference>
<gene>
    <name evidence="7" type="ORF">D1B33_08410</name>
</gene>
<dbReference type="GO" id="GO:0003677">
    <property type="term" value="F:DNA binding"/>
    <property type="evidence" value="ECO:0007669"/>
    <property type="project" value="UniProtKB-UniRule"/>
</dbReference>
<organism evidence="7 8">
    <name type="scientific">Ureibacillus yapensis</name>
    <dbReference type="NCBI Taxonomy" id="2304605"/>
    <lineage>
        <taxon>Bacteria</taxon>
        <taxon>Bacillati</taxon>
        <taxon>Bacillota</taxon>
        <taxon>Bacilli</taxon>
        <taxon>Bacillales</taxon>
        <taxon>Caryophanaceae</taxon>
        <taxon>Ureibacillus</taxon>
    </lineage>
</organism>
<dbReference type="InterPro" id="IPR050090">
    <property type="entry name" value="Tyrosine_recombinase_XerCD"/>
</dbReference>
<dbReference type="CDD" id="cd00397">
    <property type="entry name" value="DNA_BRE_C"/>
    <property type="match status" value="1"/>
</dbReference>
<evidence type="ECO:0000313" key="7">
    <source>
        <dbReference type="EMBL" id="RHW37543.1"/>
    </source>
</evidence>
<evidence type="ECO:0000313" key="8">
    <source>
        <dbReference type="Proteomes" id="UP000265692"/>
    </source>
</evidence>
<keyword evidence="2" id="KW-0229">DNA integration</keyword>
<dbReference type="Proteomes" id="UP000265692">
    <property type="component" value="Unassembled WGS sequence"/>
</dbReference>
<dbReference type="InterPro" id="IPR010998">
    <property type="entry name" value="Integrase_recombinase_N"/>
</dbReference>
<evidence type="ECO:0000256" key="4">
    <source>
        <dbReference type="ARBA" id="ARBA00023172"/>
    </source>
</evidence>
<dbReference type="InterPro" id="IPR013762">
    <property type="entry name" value="Integrase-like_cat_sf"/>
</dbReference>
<dbReference type="PANTHER" id="PTHR30349">
    <property type="entry name" value="PHAGE INTEGRASE-RELATED"/>
    <property type="match status" value="1"/>
</dbReference>
<keyword evidence="4" id="KW-0233">DNA recombination</keyword>
<proteinExistence type="inferred from homology"/>
<name>A0A396S9C0_9BACL</name>
<feature type="domain" description="Core-binding (CB)" evidence="6">
    <location>
        <begin position="1"/>
        <end position="85"/>
    </location>
</feature>
<evidence type="ECO:0000256" key="3">
    <source>
        <dbReference type="ARBA" id="ARBA00023125"/>
    </source>
</evidence>
<evidence type="ECO:0000256" key="5">
    <source>
        <dbReference type="PROSITE-ProRule" id="PRU01248"/>
    </source>
</evidence>
<dbReference type="InterPro" id="IPR044068">
    <property type="entry name" value="CB"/>
</dbReference>
<keyword evidence="3 5" id="KW-0238">DNA-binding</keyword>
<dbReference type="Gene3D" id="1.10.150.130">
    <property type="match status" value="1"/>
</dbReference>
<protein>
    <submittedName>
        <fullName evidence="7">Recombinase XerD</fullName>
    </submittedName>
</protein>
<dbReference type="AlphaFoldDB" id="A0A396S9C0"/>
<evidence type="ECO:0000259" key="6">
    <source>
        <dbReference type="PROSITE" id="PS51900"/>
    </source>
</evidence>
<dbReference type="Gene3D" id="1.10.443.10">
    <property type="entry name" value="Intergrase catalytic core"/>
    <property type="match status" value="1"/>
</dbReference>
<evidence type="ECO:0000256" key="1">
    <source>
        <dbReference type="ARBA" id="ARBA00008857"/>
    </source>
</evidence>
<dbReference type="InterPro" id="IPR004107">
    <property type="entry name" value="Integrase_SAM-like_N"/>
</dbReference>
<dbReference type="EMBL" id="QWEI01000003">
    <property type="protein sequence ID" value="RHW37543.1"/>
    <property type="molecule type" value="Genomic_DNA"/>
</dbReference>
<dbReference type="SUPFAM" id="SSF56349">
    <property type="entry name" value="DNA breaking-rejoining enzymes"/>
    <property type="match status" value="1"/>
</dbReference>
<sequence length="292" mass="34727">MNVDQYLVFYRSYLESIGKSPHTIKQYCIDTEQFLSFMLKNEHTFDTPIKEIVAAYNQQLEENYSSPASINRKKASLKHFLHFLQMRNVIAEIPVHLLTPLKQQKEKLKYYTKQQIEQILNYWFELIETALIPEHRWLALRNFCIVNIMAELGTKPSEVTRMKWTHLKQQEITILQRKRIRTLCLSDSMIDWLEIYKNETKSLLPSSENAAYMWLGLGNKQNEPITVKTIERIYKTISNQVGFKVTPTSMRYTLMNSEVKTHQDEQLKDLYLRYGYARKSVLVDRVNRFKEN</sequence>
<dbReference type="PANTHER" id="PTHR30349:SF41">
    <property type="entry name" value="INTEGRASE_RECOMBINASE PROTEIN MJ0367-RELATED"/>
    <property type="match status" value="1"/>
</dbReference>
<comment type="similarity">
    <text evidence="1">Belongs to the 'phage' integrase family.</text>
</comment>
<dbReference type="Pfam" id="PF02899">
    <property type="entry name" value="Phage_int_SAM_1"/>
    <property type="match status" value="1"/>
</dbReference>